<dbReference type="AlphaFoldDB" id="A0A9X6ZSP8"/>
<gene>
    <name evidence="1" type="ORF">COJ15_17745</name>
</gene>
<sequence>MKSNYTMYSKHILIGEWMILKRIFGVLSTSLLAGVMIFGVSNIEAKAAETTDKPYKVVEPGFNGELTTIGFDTKTDFENHIKTHPVPKNSTIKPLAAIYSTFYHDINASGPNFTVNASRNPVVVTNFAGWSNDAVSSVRTHSYGDHTFIYEHANAEGRALGLANTGAVYNLTNYSMGDGARTWNDEASSTIVKSN</sequence>
<dbReference type="Gene3D" id="2.60.20.10">
    <property type="entry name" value="Crystallins"/>
    <property type="match status" value="1"/>
</dbReference>
<organism evidence="1 2">
    <name type="scientific">Bacillus thuringiensis</name>
    <dbReference type="NCBI Taxonomy" id="1428"/>
    <lineage>
        <taxon>Bacteria</taxon>
        <taxon>Bacillati</taxon>
        <taxon>Bacillota</taxon>
        <taxon>Bacilli</taxon>
        <taxon>Bacillales</taxon>
        <taxon>Bacillaceae</taxon>
        <taxon>Bacillus</taxon>
        <taxon>Bacillus cereus group</taxon>
    </lineage>
</organism>
<protein>
    <submittedName>
        <fullName evidence="1">Uncharacterized protein</fullName>
    </submittedName>
</protein>
<dbReference type="EMBL" id="NUVX01000032">
    <property type="protein sequence ID" value="PFJ38536.1"/>
    <property type="molecule type" value="Genomic_DNA"/>
</dbReference>
<comment type="caution">
    <text evidence="1">The sequence shown here is derived from an EMBL/GenBank/DDBJ whole genome shotgun (WGS) entry which is preliminary data.</text>
</comment>
<proteinExistence type="predicted"/>
<dbReference type="Proteomes" id="UP000224003">
    <property type="component" value="Unassembled WGS sequence"/>
</dbReference>
<accession>A0A9X6ZSP8</accession>
<reference evidence="1 2" key="1">
    <citation type="submission" date="2017-09" db="EMBL/GenBank/DDBJ databases">
        <title>Large-scale bioinformatics analysis of Bacillus genomes uncovers conserved roles of natural products in bacterial physiology.</title>
        <authorList>
            <consortium name="Agbiome Team Llc"/>
            <person name="Bleich R.M."/>
            <person name="Grubbs K.J."/>
            <person name="Santa Maria K.C."/>
            <person name="Allen S.E."/>
            <person name="Farag S."/>
            <person name="Shank E.A."/>
            <person name="Bowers A."/>
        </authorList>
    </citation>
    <scope>NUCLEOTIDE SEQUENCE [LARGE SCALE GENOMIC DNA]</scope>
    <source>
        <strain evidence="1 2">AFS085496</strain>
    </source>
</reference>
<name>A0A9X6ZSP8_BACTU</name>
<evidence type="ECO:0000313" key="1">
    <source>
        <dbReference type="EMBL" id="PFJ38536.1"/>
    </source>
</evidence>
<evidence type="ECO:0000313" key="2">
    <source>
        <dbReference type="Proteomes" id="UP000224003"/>
    </source>
</evidence>